<dbReference type="CTD" id="20202791"/>
<organism evidence="2 3">
    <name type="scientific">Helobdella robusta</name>
    <name type="common">Californian leech</name>
    <dbReference type="NCBI Taxonomy" id="6412"/>
    <lineage>
        <taxon>Eukaryota</taxon>
        <taxon>Metazoa</taxon>
        <taxon>Spiralia</taxon>
        <taxon>Lophotrochozoa</taxon>
        <taxon>Annelida</taxon>
        <taxon>Clitellata</taxon>
        <taxon>Hirudinea</taxon>
        <taxon>Rhynchobdellida</taxon>
        <taxon>Glossiphoniidae</taxon>
        <taxon>Helobdella</taxon>
    </lineage>
</organism>
<dbReference type="EnsemblMetazoa" id="HelroT169357">
    <property type="protein sequence ID" value="HelroP169357"/>
    <property type="gene ID" value="HelroG169357"/>
</dbReference>
<keyword evidence="3" id="KW-1185">Reference proteome</keyword>
<dbReference type="AlphaFoldDB" id="T1F1U1"/>
<dbReference type="GeneID" id="20202791"/>
<dbReference type="RefSeq" id="XP_009013430.1">
    <property type="nucleotide sequence ID" value="XM_009015182.1"/>
</dbReference>
<dbReference type="Proteomes" id="UP000015101">
    <property type="component" value="Unassembled WGS sequence"/>
</dbReference>
<sequence length="417" mass="45394">MASSYQQAQAQYALESTNTHETFVPKTLSFNDCVCVGLHVFIEKNGEKEDAMQLLLGSNFNLEKFLELINSSHRSTMPGIEPQRGRMLRGKSVIETATDYNQTFAVRGASAFQPPQQPFFNNQNLVSQQLQQQMLLQKVGLLGAGNAPAGMQHARSSSMVPKLDSSLFNSGSNNKNQQIQQLQTLLQLQSVLQPLLVERAQLQQNTVIPAPQKKNRLEVLNMDIFKVKALIDQLQLYGHTGAPTSSLSSSALYNQSDPTGVEEARLLQALGQLKLDQISPTSCTSSLLSNSSVTADLVSLLQNTAGVTHSINSWLPNMCSGADNFGHGQSKDGWNMLHHGKSSTSFGGMYPPPPPGLNSSDKMGGGYVGQPGPFSRSTSWAPGEKIKTGPPHTSQICWFLIKNTSVVSSFSFHYLLP</sequence>
<dbReference type="EMBL" id="AMQM01003271">
    <property type="status" value="NOT_ANNOTATED_CDS"/>
    <property type="molecule type" value="Genomic_DNA"/>
</dbReference>
<dbReference type="EMBL" id="KB096080">
    <property type="protein sequence ID" value="ESO08500.1"/>
    <property type="molecule type" value="Genomic_DNA"/>
</dbReference>
<evidence type="ECO:0000313" key="1">
    <source>
        <dbReference type="EMBL" id="ESO08500.1"/>
    </source>
</evidence>
<dbReference type="InParanoid" id="T1F1U1"/>
<name>T1F1U1_HELRO</name>
<dbReference type="KEGG" id="hro:HELRODRAFT_169357"/>
<protein>
    <submittedName>
        <fullName evidence="1 2">Uncharacterized protein</fullName>
    </submittedName>
</protein>
<reference evidence="1 3" key="2">
    <citation type="journal article" date="2013" name="Nature">
        <title>Insights into bilaterian evolution from three spiralian genomes.</title>
        <authorList>
            <person name="Simakov O."/>
            <person name="Marletaz F."/>
            <person name="Cho S.J."/>
            <person name="Edsinger-Gonzales E."/>
            <person name="Havlak P."/>
            <person name="Hellsten U."/>
            <person name="Kuo D.H."/>
            <person name="Larsson T."/>
            <person name="Lv J."/>
            <person name="Arendt D."/>
            <person name="Savage R."/>
            <person name="Osoegawa K."/>
            <person name="de Jong P."/>
            <person name="Grimwood J."/>
            <person name="Chapman J.A."/>
            <person name="Shapiro H."/>
            <person name="Aerts A."/>
            <person name="Otillar R.P."/>
            <person name="Terry A.Y."/>
            <person name="Boore J.L."/>
            <person name="Grigoriev I.V."/>
            <person name="Lindberg D.R."/>
            <person name="Seaver E.C."/>
            <person name="Weisblat D.A."/>
            <person name="Putnam N.H."/>
            <person name="Rokhsar D.S."/>
        </authorList>
    </citation>
    <scope>NUCLEOTIDE SEQUENCE</scope>
</reference>
<evidence type="ECO:0000313" key="3">
    <source>
        <dbReference type="Proteomes" id="UP000015101"/>
    </source>
</evidence>
<evidence type="ECO:0000313" key="2">
    <source>
        <dbReference type="EnsemblMetazoa" id="HelroP169357"/>
    </source>
</evidence>
<gene>
    <name evidence="2" type="primary">20202791</name>
    <name evidence="1" type="ORF">HELRODRAFT_169357</name>
</gene>
<proteinExistence type="predicted"/>
<dbReference type="HOGENOM" id="CLU_659337_0_0_1"/>
<reference evidence="3" key="1">
    <citation type="submission" date="2012-12" db="EMBL/GenBank/DDBJ databases">
        <authorList>
            <person name="Hellsten U."/>
            <person name="Grimwood J."/>
            <person name="Chapman J.A."/>
            <person name="Shapiro H."/>
            <person name="Aerts A."/>
            <person name="Otillar R.P."/>
            <person name="Terry A.Y."/>
            <person name="Boore J.L."/>
            <person name="Simakov O."/>
            <person name="Marletaz F."/>
            <person name="Cho S.-J."/>
            <person name="Edsinger-Gonzales E."/>
            <person name="Havlak P."/>
            <person name="Kuo D.-H."/>
            <person name="Larsson T."/>
            <person name="Lv J."/>
            <person name="Arendt D."/>
            <person name="Savage R."/>
            <person name="Osoegawa K."/>
            <person name="de Jong P."/>
            <person name="Lindberg D.R."/>
            <person name="Seaver E.C."/>
            <person name="Weisblat D.A."/>
            <person name="Putnam N.H."/>
            <person name="Grigoriev I.V."/>
            <person name="Rokhsar D.S."/>
        </authorList>
    </citation>
    <scope>NUCLEOTIDE SEQUENCE</scope>
</reference>
<accession>T1F1U1</accession>
<reference evidence="2" key="3">
    <citation type="submission" date="2015-06" db="UniProtKB">
        <authorList>
            <consortium name="EnsemblMetazoa"/>
        </authorList>
    </citation>
    <scope>IDENTIFICATION</scope>
</reference>